<dbReference type="RefSeq" id="WP_132200661.1">
    <property type="nucleotide sequence ID" value="NZ_SMKY01000161.1"/>
</dbReference>
<sequence>MGNPRPAESGRGLFALFDWMTRLPWRLDSRPYPVIVLEPAGDQDDPGEHLEELKRLAGEMGLSSISPDLAGTGGEPAAIALVDTMSQPLTWSHTKSQFGRLRFPRSDLIRTIETAAGETGTDGA</sequence>
<proteinExistence type="predicted"/>
<reference evidence="1 2" key="1">
    <citation type="submission" date="2019-03" db="EMBL/GenBank/DDBJ databases">
        <title>Draft genome sequences of novel Actinobacteria.</title>
        <authorList>
            <person name="Sahin N."/>
            <person name="Ay H."/>
            <person name="Saygin H."/>
        </authorList>
    </citation>
    <scope>NUCLEOTIDE SEQUENCE [LARGE SCALE GENOMIC DNA]</scope>
    <source>
        <strain evidence="1 2">DSM 45941</strain>
    </source>
</reference>
<protein>
    <submittedName>
        <fullName evidence="1">Uncharacterized protein</fullName>
    </submittedName>
</protein>
<evidence type="ECO:0000313" key="2">
    <source>
        <dbReference type="Proteomes" id="UP000295578"/>
    </source>
</evidence>
<evidence type="ECO:0000313" key="1">
    <source>
        <dbReference type="EMBL" id="TDD75024.1"/>
    </source>
</evidence>
<name>A0A4R5AV40_9ACTN</name>
<keyword evidence="2" id="KW-1185">Reference proteome</keyword>
<accession>A0A4R5AV40</accession>
<gene>
    <name evidence="1" type="ORF">E1293_28970</name>
</gene>
<comment type="caution">
    <text evidence="1">The sequence shown here is derived from an EMBL/GenBank/DDBJ whole genome shotgun (WGS) entry which is preliminary data.</text>
</comment>
<dbReference type="Proteomes" id="UP000295578">
    <property type="component" value="Unassembled WGS sequence"/>
</dbReference>
<feature type="non-terminal residue" evidence="1">
    <location>
        <position position="124"/>
    </location>
</feature>
<organism evidence="1 2">
    <name type="scientific">Actinomadura darangshiensis</name>
    <dbReference type="NCBI Taxonomy" id="705336"/>
    <lineage>
        <taxon>Bacteria</taxon>
        <taxon>Bacillati</taxon>
        <taxon>Actinomycetota</taxon>
        <taxon>Actinomycetes</taxon>
        <taxon>Streptosporangiales</taxon>
        <taxon>Thermomonosporaceae</taxon>
        <taxon>Actinomadura</taxon>
    </lineage>
</organism>
<dbReference type="AlphaFoldDB" id="A0A4R5AV40"/>
<dbReference type="EMBL" id="SMKY01000161">
    <property type="protein sequence ID" value="TDD75024.1"/>
    <property type="molecule type" value="Genomic_DNA"/>
</dbReference>
<dbReference type="OrthoDB" id="3440574at2"/>